<dbReference type="RefSeq" id="WP_177190423.1">
    <property type="nucleotide sequence ID" value="NZ_FOGU01000004.1"/>
</dbReference>
<dbReference type="Proteomes" id="UP000198885">
    <property type="component" value="Unassembled WGS sequence"/>
</dbReference>
<evidence type="ECO:0000313" key="2">
    <source>
        <dbReference type="Proteomes" id="UP000198885"/>
    </source>
</evidence>
<dbReference type="AlphaFoldDB" id="A0A1H9TMH3"/>
<evidence type="ECO:0000313" key="1">
    <source>
        <dbReference type="EMBL" id="SER98356.1"/>
    </source>
</evidence>
<name>A0A1H9TMH3_9RHOB</name>
<sequence>MYDRPTNSPLIQSALKRAFRADTSKDTGSWDDRFDELLGKLDAAYSAPRAERKEA</sequence>
<organism evidence="1 2">
    <name type="scientific">Tranquillimonas rosea</name>
    <dbReference type="NCBI Taxonomy" id="641238"/>
    <lineage>
        <taxon>Bacteria</taxon>
        <taxon>Pseudomonadati</taxon>
        <taxon>Pseudomonadota</taxon>
        <taxon>Alphaproteobacteria</taxon>
        <taxon>Rhodobacterales</taxon>
        <taxon>Roseobacteraceae</taxon>
        <taxon>Tranquillimonas</taxon>
    </lineage>
</organism>
<keyword evidence="2" id="KW-1185">Reference proteome</keyword>
<reference evidence="1 2" key="1">
    <citation type="submission" date="2016-10" db="EMBL/GenBank/DDBJ databases">
        <authorList>
            <person name="de Groot N.N."/>
        </authorList>
    </citation>
    <scope>NUCLEOTIDE SEQUENCE [LARGE SCALE GENOMIC DNA]</scope>
    <source>
        <strain evidence="1 2">DSM 23042</strain>
    </source>
</reference>
<protein>
    <submittedName>
        <fullName evidence="1">Uncharacterized protein</fullName>
    </submittedName>
</protein>
<accession>A0A1H9TMH3</accession>
<dbReference type="EMBL" id="FOGU01000004">
    <property type="protein sequence ID" value="SER98356.1"/>
    <property type="molecule type" value="Genomic_DNA"/>
</dbReference>
<proteinExistence type="predicted"/>
<gene>
    <name evidence="1" type="ORF">SAMN04490244_104270</name>
</gene>